<sequence length="173" mass="19283">MEQAGRPRRTPSGAYTTDSHQAMNDPHPPELPDSIRKFLLANHVVGLATLSKGQPWAASCFYALDEQSIALIILSDEHTRHGQAMLGNRSVAGTIARQPALIRKIRGVQFAAHAHLLTGESKEAAHKLYSMRHPIVRLMRSSVWQILIQELKFTDNAMGVGRKTHWRRDGFGC</sequence>
<dbReference type="AlphaFoldDB" id="A0A1M5QIY8"/>
<dbReference type="Gene3D" id="2.30.110.10">
    <property type="entry name" value="Electron Transport, Fmn-binding Protein, Chain A"/>
    <property type="match status" value="1"/>
</dbReference>
<name>A0A1M5QIY8_9BURK</name>
<keyword evidence="3" id="KW-1185">Reference proteome</keyword>
<evidence type="ECO:0000256" key="1">
    <source>
        <dbReference type="SAM" id="MobiDB-lite"/>
    </source>
</evidence>
<proteinExistence type="predicted"/>
<protein>
    <recommendedName>
        <fullName evidence="4">Pyridoxamine 5'-phosphate oxidase putative domain-containing protein</fullName>
    </recommendedName>
</protein>
<reference evidence="2 3" key="1">
    <citation type="submission" date="2016-11" db="EMBL/GenBank/DDBJ databases">
        <authorList>
            <person name="Jaros S."/>
            <person name="Januszkiewicz K."/>
            <person name="Wedrychowicz H."/>
        </authorList>
    </citation>
    <scope>NUCLEOTIDE SEQUENCE [LARGE SCALE GENOMIC DNA]</scope>
    <source>
        <strain evidence="2 3">CGMCC 1.10190</strain>
    </source>
</reference>
<accession>A0A1M5QIY8</accession>
<dbReference type="STRING" id="658167.SAMN04488135_102286"/>
<dbReference type="InterPro" id="IPR012349">
    <property type="entry name" value="Split_barrel_FMN-bd"/>
</dbReference>
<evidence type="ECO:0000313" key="3">
    <source>
        <dbReference type="Proteomes" id="UP000184226"/>
    </source>
</evidence>
<gene>
    <name evidence="2" type="ORF">SAMN04488135_102286</name>
</gene>
<organism evidence="2 3">
    <name type="scientific">Pollutimonas bauzanensis</name>
    <dbReference type="NCBI Taxonomy" id="658167"/>
    <lineage>
        <taxon>Bacteria</taxon>
        <taxon>Pseudomonadati</taxon>
        <taxon>Pseudomonadota</taxon>
        <taxon>Betaproteobacteria</taxon>
        <taxon>Burkholderiales</taxon>
        <taxon>Alcaligenaceae</taxon>
        <taxon>Pollutimonas</taxon>
    </lineage>
</organism>
<dbReference type="EMBL" id="FQXE01000002">
    <property type="protein sequence ID" value="SHH13769.1"/>
    <property type="molecule type" value="Genomic_DNA"/>
</dbReference>
<dbReference type="Proteomes" id="UP000184226">
    <property type="component" value="Unassembled WGS sequence"/>
</dbReference>
<feature type="compositionally biased region" description="Polar residues" evidence="1">
    <location>
        <begin position="13"/>
        <end position="22"/>
    </location>
</feature>
<evidence type="ECO:0008006" key="4">
    <source>
        <dbReference type="Google" id="ProtNLM"/>
    </source>
</evidence>
<dbReference type="SUPFAM" id="SSF50475">
    <property type="entry name" value="FMN-binding split barrel"/>
    <property type="match status" value="1"/>
</dbReference>
<feature type="region of interest" description="Disordered" evidence="1">
    <location>
        <begin position="1"/>
        <end position="31"/>
    </location>
</feature>
<evidence type="ECO:0000313" key="2">
    <source>
        <dbReference type="EMBL" id="SHH13769.1"/>
    </source>
</evidence>